<dbReference type="AlphaFoldDB" id="A0A3N4LMN5"/>
<keyword evidence="3 6" id="KW-1133">Transmembrane helix</keyword>
<evidence type="ECO:0000256" key="4">
    <source>
        <dbReference type="ARBA" id="ARBA00023136"/>
    </source>
</evidence>
<evidence type="ECO:0000256" key="3">
    <source>
        <dbReference type="ARBA" id="ARBA00022989"/>
    </source>
</evidence>
<evidence type="ECO:0000313" key="7">
    <source>
        <dbReference type="EMBL" id="RPB22928.1"/>
    </source>
</evidence>
<protein>
    <recommendedName>
        <fullName evidence="9">DUF1772-domain-containing protein</fullName>
    </recommendedName>
</protein>
<dbReference type="InParanoid" id="A0A3N4LMN5"/>
<dbReference type="OrthoDB" id="3750842at2759"/>
<accession>A0A3N4LMN5</accession>
<sequence length="210" mass="22491">MPSVLSRESTIVAAHAIALAGSGVLTGGILSLSFFTTPTLLLAPSPLAQKQWSHLYNLGKRTMPFLSLLTSFSYLVLSRLYTSPLTAIVPLSQRKSFLFILSSGLTLSMVPYTMIFMRSTIAGLEKAGQLMKLGGVASGEKGVERGEQIENMKVVEGKNTKQLIDEWGVLNLGRAALTGLGFVVGIWGSMIPVREVVQVVVGPVPVQMVV</sequence>
<keyword evidence="4 6" id="KW-0472">Membrane</keyword>
<feature type="transmembrane region" description="Helical" evidence="6">
    <location>
        <begin position="12"/>
        <end position="42"/>
    </location>
</feature>
<evidence type="ECO:0000256" key="6">
    <source>
        <dbReference type="SAM" id="Phobius"/>
    </source>
</evidence>
<dbReference type="Proteomes" id="UP000267821">
    <property type="component" value="Unassembled WGS sequence"/>
</dbReference>
<evidence type="ECO:0000313" key="8">
    <source>
        <dbReference type="Proteomes" id="UP000267821"/>
    </source>
</evidence>
<evidence type="ECO:0000256" key="5">
    <source>
        <dbReference type="ARBA" id="ARBA00034313"/>
    </source>
</evidence>
<gene>
    <name evidence="7" type="ORF">L211DRAFT_839293</name>
</gene>
<keyword evidence="8" id="KW-1185">Reference proteome</keyword>
<dbReference type="PANTHER" id="PTHR35042">
    <property type="entry name" value="ANTHRONE OXYGENASE ENCC"/>
    <property type="match status" value="1"/>
</dbReference>
<dbReference type="InterPro" id="IPR013901">
    <property type="entry name" value="Anthrone_oxy"/>
</dbReference>
<evidence type="ECO:0000256" key="2">
    <source>
        <dbReference type="ARBA" id="ARBA00022692"/>
    </source>
</evidence>
<dbReference type="PANTHER" id="PTHR35042:SF1">
    <property type="entry name" value="DUF1772-DOMAIN-CONTAINING PROTEIN"/>
    <property type="match status" value="1"/>
</dbReference>
<dbReference type="Pfam" id="PF08592">
    <property type="entry name" value="Anthrone_oxy"/>
    <property type="match status" value="1"/>
</dbReference>
<dbReference type="GO" id="GO:0016020">
    <property type="term" value="C:membrane"/>
    <property type="evidence" value="ECO:0007669"/>
    <property type="project" value="UniProtKB-SubCell"/>
</dbReference>
<name>A0A3N4LMN5_9PEZI</name>
<comment type="subcellular location">
    <subcellularLocation>
        <location evidence="1">Membrane</location>
        <topology evidence="1">Multi-pass membrane protein</topology>
    </subcellularLocation>
</comment>
<dbReference type="EMBL" id="ML121549">
    <property type="protein sequence ID" value="RPB22928.1"/>
    <property type="molecule type" value="Genomic_DNA"/>
</dbReference>
<reference evidence="7 8" key="1">
    <citation type="journal article" date="2018" name="Nat. Ecol. Evol.">
        <title>Pezizomycetes genomes reveal the molecular basis of ectomycorrhizal truffle lifestyle.</title>
        <authorList>
            <person name="Murat C."/>
            <person name="Payen T."/>
            <person name="Noel B."/>
            <person name="Kuo A."/>
            <person name="Morin E."/>
            <person name="Chen J."/>
            <person name="Kohler A."/>
            <person name="Krizsan K."/>
            <person name="Balestrini R."/>
            <person name="Da Silva C."/>
            <person name="Montanini B."/>
            <person name="Hainaut M."/>
            <person name="Levati E."/>
            <person name="Barry K.W."/>
            <person name="Belfiori B."/>
            <person name="Cichocki N."/>
            <person name="Clum A."/>
            <person name="Dockter R.B."/>
            <person name="Fauchery L."/>
            <person name="Guy J."/>
            <person name="Iotti M."/>
            <person name="Le Tacon F."/>
            <person name="Lindquist E.A."/>
            <person name="Lipzen A."/>
            <person name="Malagnac F."/>
            <person name="Mello A."/>
            <person name="Molinier V."/>
            <person name="Miyauchi S."/>
            <person name="Poulain J."/>
            <person name="Riccioni C."/>
            <person name="Rubini A."/>
            <person name="Sitrit Y."/>
            <person name="Splivallo R."/>
            <person name="Traeger S."/>
            <person name="Wang M."/>
            <person name="Zifcakova L."/>
            <person name="Wipf D."/>
            <person name="Zambonelli A."/>
            <person name="Paolocci F."/>
            <person name="Nowrousian M."/>
            <person name="Ottonello S."/>
            <person name="Baldrian P."/>
            <person name="Spatafora J.W."/>
            <person name="Henrissat B."/>
            <person name="Nagy L.G."/>
            <person name="Aury J.M."/>
            <person name="Wincker P."/>
            <person name="Grigoriev I.V."/>
            <person name="Bonfante P."/>
            <person name="Martin F.M."/>
        </authorList>
    </citation>
    <scope>NUCLEOTIDE SEQUENCE [LARGE SCALE GENOMIC DNA]</scope>
    <source>
        <strain evidence="7 8">ATCC MYA-4762</strain>
    </source>
</reference>
<feature type="transmembrane region" description="Helical" evidence="6">
    <location>
        <begin position="97"/>
        <end position="117"/>
    </location>
</feature>
<comment type="similarity">
    <text evidence="5">Belongs to the anthrone oxygenase family.</text>
</comment>
<proteinExistence type="inferred from homology"/>
<evidence type="ECO:0000256" key="1">
    <source>
        <dbReference type="ARBA" id="ARBA00004141"/>
    </source>
</evidence>
<keyword evidence="2 6" id="KW-0812">Transmembrane</keyword>
<dbReference type="STRING" id="1051890.A0A3N4LMN5"/>
<organism evidence="7 8">
    <name type="scientific">Terfezia boudieri ATCC MYA-4762</name>
    <dbReference type="NCBI Taxonomy" id="1051890"/>
    <lineage>
        <taxon>Eukaryota</taxon>
        <taxon>Fungi</taxon>
        <taxon>Dikarya</taxon>
        <taxon>Ascomycota</taxon>
        <taxon>Pezizomycotina</taxon>
        <taxon>Pezizomycetes</taxon>
        <taxon>Pezizales</taxon>
        <taxon>Pezizaceae</taxon>
        <taxon>Terfezia</taxon>
    </lineage>
</organism>
<feature type="transmembrane region" description="Helical" evidence="6">
    <location>
        <begin position="63"/>
        <end position="82"/>
    </location>
</feature>
<evidence type="ECO:0008006" key="9">
    <source>
        <dbReference type="Google" id="ProtNLM"/>
    </source>
</evidence>